<dbReference type="InterPro" id="IPR036271">
    <property type="entry name" value="Tet_transcr_reg_TetR-rel_C_sf"/>
</dbReference>
<dbReference type="InterPro" id="IPR009057">
    <property type="entry name" value="Homeodomain-like_sf"/>
</dbReference>
<dbReference type="SUPFAM" id="SSF46689">
    <property type="entry name" value="Homeodomain-like"/>
    <property type="match status" value="1"/>
</dbReference>
<feature type="domain" description="HTH tetR-type" evidence="3">
    <location>
        <begin position="14"/>
        <end position="74"/>
    </location>
</feature>
<reference evidence="4 5" key="1">
    <citation type="submission" date="2022-04" db="EMBL/GenBank/DDBJ databases">
        <title>Roseobacter sp. WL0113 is a bacterium isolated from neritic sediment.</title>
        <authorList>
            <person name="Wang L."/>
            <person name="He W."/>
            <person name="Zhang D.-F."/>
        </authorList>
    </citation>
    <scope>NUCLEOTIDE SEQUENCE [LARGE SCALE GENOMIC DNA]</scope>
    <source>
        <strain evidence="4 5">WL0113</strain>
    </source>
</reference>
<dbReference type="Pfam" id="PF14246">
    <property type="entry name" value="TetR_C_7"/>
    <property type="match status" value="1"/>
</dbReference>
<dbReference type="EMBL" id="JALIEB010000032">
    <property type="protein sequence ID" value="MCV3274223.1"/>
    <property type="molecule type" value="Genomic_DNA"/>
</dbReference>
<evidence type="ECO:0000313" key="5">
    <source>
        <dbReference type="Proteomes" id="UP001208690"/>
    </source>
</evidence>
<dbReference type="SUPFAM" id="SSF48498">
    <property type="entry name" value="Tetracyclin repressor-like, C-terminal domain"/>
    <property type="match status" value="1"/>
</dbReference>
<dbReference type="InterPro" id="IPR050109">
    <property type="entry name" value="HTH-type_TetR-like_transc_reg"/>
</dbReference>
<evidence type="ECO:0000256" key="2">
    <source>
        <dbReference type="PROSITE-ProRule" id="PRU00335"/>
    </source>
</evidence>
<evidence type="ECO:0000259" key="3">
    <source>
        <dbReference type="PROSITE" id="PS50977"/>
    </source>
</evidence>
<keyword evidence="1 2" id="KW-0238">DNA-binding</keyword>
<dbReference type="PROSITE" id="PS01081">
    <property type="entry name" value="HTH_TETR_1"/>
    <property type="match status" value="1"/>
</dbReference>
<comment type="caution">
    <text evidence="4">The sequence shown here is derived from an EMBL/GenBank/DDBJ whole genome shotgun (WGS) entry which is preliminary data.</text>
</comment>
<dbReference type="PROSITE" id="PS50977">
    <property type="entry name" value="HTH_TETR_2"/>
    <property type="match status" value="1"/>
</dbReference>
<proteinExistence type="predicted"/>
<dbReference type="InterPro" id="IPR039536">
    <property type="entry name" value="TetR_C_Proteobacteria"/>
</dbReference>
<name>A0ABT3BLR4_9RHOB</name>
<gene>
    <name evidence="4" type="ORF">MUB52_22560</name>
</gene>
<dbReference type="PRINTS" id="PR00455">
    <property type="entry name" value="HTHTETR"/>
</dbReference>
<dbReference type="Gene3D" id="1.10.357.10">
    <property type="entry name" value="Tetracycline Repressor, domain 2"/>
    <property type="match status" value="1"/>
</dbReference>
<dbReference type="InterPro" id="IPR001647">
    <property type="entry name" value="HTH_TetR"/>
</dbReference>
<keyword evidence="5" id="KW-1185">Reference proteome</keyword>
<evidence type="ECO:0000313" key="4">
    <source>
        <dbReference type="EMBL" id="MCV3274223.1"/>
    </source>
</evidence>
<organism evidence="4 5">
    <name type="scientific">Roseobacter sinensis</name>
    <dbReference type="NCBI Taxonomy" id="2931391"/>
    <lineage>
        <taxon>Bacteria</taxon>
        <taxon>Pseudomonadati</taxon>
        <taxon>Pseudomonadota</taxon>
        <taxon>Alphaproteobacteria</taxon>
        <taxon>Rhodobacterales</taxon>
        <taxon>Roseobacteraceae</taxon>
        <taxon>Roseobacter</taxon>
    </lineage>
</organism>
<dbReference type="InterPro" id="IPR023772">
    <property type="entry name" value="DNA-bd_HTH_TetR-type_CS"/>
</dbReference>
<dbReference type="Proteomes" id="UP001208690">
    <property type="component" value="Unassembled WGS sequence"/>
</dbReference>
<sequence>MQMKTEKRRRRRKDARPSELLDAALAEFAERGFGNATIDGIARRADVARATVYLYFADKDALFDALMRRRLTDPLEQLDSAFNSYDGDSETLLKMLFIKLYEDAGDEEAVTVLRVLAAEGNRFPHLVQLHHDRVMRVGMGYLQKIIARGVARGEFAAHAAETDMRVLIAPAIMTLFWRMVFSKVADIDQEKIIEGHLRVVLDGIRK</sequence>
<accession>A0ABT3BLR4</accession>
<evidence type="ECO:0000256" key="1">
    <source>
        <dbReference type="ARBA" id="ARBA00023125"/>
    </source>
</evidence>
<dbReference type="Pfam" id="PF00440">
    <property type="entry name" value="TetR_N"/>
    <property type="match status" value="1"/>
</dbReference>
<dbReference type="PANTHER" id="PTHR30055">
    <property type="entry name" value="HTH-TYPE TRANSCRIPTIONAL REGULATOR RUTR"/>
    <property type="match status" value="1"/>
</dbReference>
<dbReference type="PANTHER" id="PTHR30055:SF223">
    <property type="entry name" value="HTH-TYPE TRANSCRIPTIONAL REGULATOR UIDR"/>
    <property type="match status" value="1"/>
</dbReference>
<feature type="DNA-binding region" description="H-T-H motif" evidence="2">
    <location>
        <begin position="37"/>
        <end position="56"/>
    </location>
</feature>
<protein>
    <submittedName>
        <fullName evidence="4">TetR/AcrR family transcriptional regulator</fullName>
    </submittedName>
</protein>